<dbReference type="InterPro" id="IPR002477">
    <property type="entry name" value="Peptidoglycan-bd-like"/>
</dbReference>
<evidence type="ECO:0000313" key="5">
    <source>
        <dbReference type="Proteomes" id="UP001642540"/>
    </source>
</evidence>
<keyword evidence="5" id="KW-1185">Reference proteome</keyword>
<dbReference type="Pfam" id="PF01471">
    <property type="entry name" value="PG_binding_1"/>
    <property type="match status" value="1"/>
</dbReference>
<feature type="transmembrane region" description="Helical" evidence="2">
    <location>
        <begin position="28"/>
        <end position="50"/>
    </location>
</feature>
<proteinExistence type="predicted"/>
<dbReference type="Proteomes" id="UP001642540">
    <property type="component" value="Unassembled WGS sequence"/>
</dbReference>
<gene>
    <name evidence="4" type="ORF">ODALV1_LOCUS27658</name>
</gene>
<sequence>MTHVITKFNNESSPQSKSGEKFKIRNKFGIFISLLILNLLVTISNAAPVFTSNDAMAYFEKYGWLNRNSLQKESGPQSMMDMRTLIKEFQAFSGIPVTGELDEKTVEAVLVMFQKRFRNGDVFRF</sequence>
<keyword evidence="1" id="KW-0645">Protease</keyword>
<evidence type="ECO:0000313" key="4">
    <source>
        <dbReference type="EMBL" id="CAL8139040.1"/>
    </source>
</evidence>
<keyword evidence="2" id="KW-1133">Transmembrane helix</keyword>
<dbReference type="Gene3D" id="1.10.101.10">
    <property type="entry name" value="PGBD-like superfamily/PGBD"/>
    <property type="match status" value="1"/>
</dbReference>
<keyword evidence="2" id="KW-0472">Membrane</keyword>
<organism evidence="4 5">
    <name type="scientific">Orchesella dallaii</name>
    <dbReference type="NCBI Taxonomy" id="48710"/>
    <lineage>
        <taxon>Eukaryota</taxon>
        <taxon>Metazoa</taxon>
        <taxon>Ecdysozoa</taxon>
        <taxon>Arthropoda</taxon>
        <taxon>Hexapoda</taxon>
        <taxon>Collembola</taxon>
        <taxon>Entomobryomorpha</taxon>
        <taxon>Entomobryoidea</taxon>
        <taxon>Orchesellidae</taxon>
        <taxon>Orchesellinae</taxon>
        <taxon>Orchesella</taxon>
    </lineage>
</organism>
<dbReference type="EMBL" id="CAXLJM020000124">
    <property type="protein sequence ID" value="CAL8139040.1"/>
    <property type="molecule type" value="Genomic_DNA"/>
</dbReference>
<evidence type="ECO:0000256" key="2">
    <source>
        <dbReference type="SAM" id="Phobius"/>
    </source>
</evidence>
<dbReference type="InterPro" id="IPR036365">
    <property type="entry name" value="PGBD-like_sf"/>
</dbReference>
<feature type="domain" description="Peptidoglycan binding-like" evidence="3">
    <location>
        <begin position="82"/>
        <end position="108"/>
    </location>
</feature>
<reference evidence="4 5" key="1">
    <citation type="submission" date="2024-08" db="EMBL/GenBank/DDBJ databases">
        <authorList>
            <person name="Cucini C."/>
            <person name="Frati F."/>
        </authorList>
    </citation>
    <scope>NUCLEOTIDE SEQUENCE [LARGE SCALE GENOMIC DNA]</scope>
</reference>
<evidence type="ECO:0000259" key="3">
    <source>
        <dbReference type="Pfam" id="PF01471"/>
    </source>
</evidence>
<dbReference type="InterPro" id="IPR036366">
    <property type="entry name" value="PGBDSf"/>
</dbReference>
<keyword evidence="1" id="KW-0482">Metalloprotease</keyword>
<accession>A0ABP1RYZ3</accession>
<keyword evidence="2" id="KW-0812">Transmembrane</keyword>
<evidence type="ECO:0000256" key="1">
    <source>
        <dbReference type="ARBA" id="ARBA00023049"/>
    </source>
</evidence>
<name>A0ABP1RYZ3_9HEXA</name>
<dbReference type="SUPFAM" id="SSF47090">
    <property type="entry name" value="PGBD-like"/>
    <property type="match status" value="1"/>
</dbReference>
<protein>
    <recommendedName>
        <fullName evidence="3">Peptidoglycan binding-like domain-containing protein</fullName>
    </recommendedName>
</protein>
<comment type="caution">
    <text evidence="4">The sequence shown here is derived from an EMBL/GenBank/DDBJ whole genome shotgun (WGS) entry which is preliminary data.</text>
</comment>
<keyword evidence="1" id="KW-0378">Hydrolase</keyword>